<dbReference type="Gene3D" id="3.40.605.10">
    <property type="entry name" value="Aldehyde Dehydrogenase, Chain A, domain 1"/>
    <property type="match status" value="1"/>
</dbReference>
<evidence type="ECO:0000259" key="5">
    <source>
        <dbReference type="Pfam" id="PF00171"/>
    </source>
</evidence>
<gene>
    <name evidence="6" type="ORF">VHUM_00713</name>
</gene>
<dbReference type="CDD" id="cd07102">
    <property type="entry name" value="ALDH_EDX86601"/>
    <property type="match status" value="1"/>
</dbReference>
<comment type="caution">
    <text evidence="6">The sequence shown here is derived from an EMBL/GenBank/DDBJ whole genome shotgun (WGS) entry which is preliminary data.</text>
</comment>
<proteinExistence type="inferred from homology"/>
<dbReference type="PANTHER" id="PTHR11699">
    <property type="entry name" value="ALDEHYDE DEHYDROGENASE-RELATED"/>
    <property type="match status" value="1"/>
</dbReference>
<keyword evidence="7" id="KW-1185">Reference proteome</keyword>
<protein>
    <recommendedName>
        <fullName evidence="5">Aldehyde dehydrogenase domain-containing protein</fullName>
    </recommendedName>
</protein>
<dbReference type="InterPro" id="IPR015590">
    <property type="entry name" value="Aldehyde_DH_dom"/>
</dbReference>
<dbReference type="SUPFAM" id="SSF53720">
    <property type="entry name" value="ALDH-like"/>
    <property type="match status" value="1"/>
</dbReference>
<dbReference type="InterPro" id="IPR029510">
    <property type="entry name" value="Ald_DH_CS_GLU"/>
</dbReference>
<dbReference type="PROSITE" id="PS00687">
    <property type="entry name" value="ALDEHYDE_DEHYDR_GLU"/>
    <property type="match status" value="1"/>
</dbReference>
<name>A0A7D8V3Y8_VANHU</name>
<dbReference type="Proteomes" id="UP000473826">
    <property type="component" value="Unassembled WGS sequence"/>
</dbReference>
<feature type="domain" description="Aldehyde dehydrogenase" evidence="5">
    <location>
        <begin position="8"/>
        <end position="469"/>
    </location>
</feature>
<dbReference type="InterPro" id="IPR016162">
    <property type="entry name" value="Ald_DH_N"/>
</dbReference>
<dbReference type="AlphaFoldDB" id="A0A7D8V3Y8"/>
<dbReference type="EMBL" id="QKWK01000002">
    <property type="protein sequence ID" value="TXT13346.1"/>
    <property type="molecule type" value="Genomic_DNA"/>
</dbReference>
<comment type="similarity">
    <text evidence="1 4">Belongs to the aldehyde dehydrogenase family.</text>
</comment>
<dbReference type="InterPro" id="IPR016163">
    <property type="entry name" value="Ald_DH_C"/>
</dbReference>
<dbReference type="Pfam" id="PF00171">
    <property type="entry name" value="Aldedh"/>
    <property type="match status" value="1"/>
</dbReference>
<feature type="active site" evidence="3">
    <location>
        <position position="238"/>
    </location>
</feature>
<evidence type="ECO:0000256" key="1">
    <source>
        <dbReference type="ARBA" id="ARBA00009986"/>
    </source>
</evidence>
<dbReference type="Gene3D" id="3.40.309.10">
    <property type="entry name" value="Aldehyde Dehydrogenase, Chain A, domain 2"/>
    <property type="match status" value="1"/>
</dbReference>
<dbReference type="InterPro" id="IPR016161">
    <property type="entry name" value="Ald_DH/histidinol_DH"/>
</dbReference>
<reference evidence="6 7" key="1">
    <citation type="journal article" date="2019" name="PLoS Genet.">
        <title>Convergent evolution of linked mating-type loci in basidiomycete fungi.</title>
        <authorList>
            <person name="Sun S."/>
            <person name="Coelho M.A."/>
            <person name="Heitman J."/>
            <person name="Nowrousian M."/>
        </authorList>
    </citation>
    <scope>NUCLEOTIDE SEQUENCE [LARGE SCALE GENOMIC DNA]</scope>
    <source>
        <strain evidence="6 7">CBS 4282</strain>
    </source>
</reference>
<evidence type="ECO:0000256" key="2">
    <source>
        <dbReference type="ARBA" id="ARBA00023002"/>
    </source>
</evidence>
<dbReference type="GO" id="GO:0016620">
    <property type="term" value="F:oxidoreductase activity, acting on the aldehyde or oxo group of donors, NAD or NADP as acceptor"/>
    <property type="evidence" value="ECO:0007669"/>
    <property type="project" value="InterPro"/>
</dbReference>
<evidence type="ECO:0000313" key="7">
    <source>
        <dbReference type="Proteomes" id="UP000473826"/>
    </source>
</evidence>
<sequence>MVNVNIQTTISPYTQEPIATRPLLSKAELDNVIAEAVKAQKSWRKVPLDKRIAIAEKWLAEFESLTDLLAEDIALQMGRPVGSSKGEINGTLYRARHLIKIARESLAPIPQTATDDEANKREIVKQPLGVVAIITPWNFPHLCTVNSVIPALLAGNSVIIKPAPQTPVPAERWLQTLTAAGLPTNVLQVVHLAQEDTLNLLVADPRIDFVTFTGSVVGGRAVQEAAAKGPLFKGVGLELGGKDPAYVRADADLDYTVANLVDGAIFNSGQSCCAVERIYVHSSIFDEFVKRYAEIAKKDYVLGDPTKPETTLGPVVSLASAARIRKQIADAIAKGATAVVSEADFPGAKEGTTLVGPTVLINVDHSMDIMTEETFGPVIGIQKVENDEEALQLMNDSEYGLTASVWTQPTEANLAIFDQFVEDLESGTVYLNRADALDPALPWTGVKNSGRGISLSTLGYDQLTRAKSVMKRVKLN</sequence>
<accession>A0A7D8V3Y8</accession>
<evidence type="ECO:0000313" key="6">
    <source>
        <dbReference type="EMBL" id="TXT13346.1"/>
    </source>
</evidence>
<organism evidence="6 7">
    <name type="scientific">Vanrija humicola</name>
    <name type="common">Yeast</name>
    <name type="synonym">Cryptococcus humicola</name>
    <dbReference type="NCBI Taxonomy" id="5417"/>
    <lineage>
        <taxon>Eukaryota</taxon>
        <taxon>Fungi</taxon>
        <taxon>Dikarya</taxon>
        <taxon>Basidiomycota</taxon>
        <taxon>Agaricomycotina</taxon>
        <taxon>Tremellomycetes</taxon>
        <taxon>Trichosporonales</taxon>
        <taxon>Trichosporonaceae</taxon>
        <taxon>Vanrija</taxon>
    </lineage>
</organism>
<evidence type="ECO:0000256" key="4">
    <source>
        <dbReference type="RuleBase" id="RU003345"/>
    </source>
</evidence>
<evidence type="ECO:0000256" key="3">
    <source>
        <dbReference type="PROSITE-ProRule" id="PRU10007"/>
    </source>
</evidence>
<dbReference type="FunFam" id="3.40.309.10:FF:000009">
    <property type="entry name" value="Aldehyde dehydrogenase A"/>
    <property type="match status" value="1"/>
</dbReference>
<keyword evidence="2 4" id="KW-0560">Oxidoreductase</keyword>
<dbReference type="OrthoDB" id="310895at2759"/>